<protein>
    <recommendedName>
        <fullName evidence="2">Antitoxin</fullName>
    </recommendedName>
</protein>
<dbReference type="SUPFAM" id="SSF143120">
    <property type="entry name" value="YefM-like"/>
    <property type="match status" value="1"/>
</dbReference>
<sequence length="89" mass="10354">MEAVAYSNFRQNLRSYMKQVNEDADTLIVTNKNVEDTVVVLSKRDYDSMQETLRVLSNDYVMGKLRRGDQQFSEGNFKTHELIEVSLDD</sequence>
<dbReference type="PANTHER" id="PTHR33713:SF6">
    <property type="entry name" value="ANTITOXIN YEFM"/>
    <property type="match status" value="1"/>
</dbReference>
<dbReference type="RefSeq" id="WP_035019984.1">
    <property type="nucleotide sequence ID" value="NZ_CP084917.1"/>
</dbReference>
<evidence type="ECO:0000256" key="1">
    <source>
        <dbReference type="ARBA" id="ARBA00009981"/>
    </source>
</evidence>
<reference evidence="5" key="1">
    <citation type="submission" date="2016-10" db="EMBL/GenBank/DDBJ databases">
        <authorList>
            <person name="Varghese N."/>
            <person name="Submissions S."/>
        </authorList>
    </citation>
    <scope>NUCLEOTIDE SEQUENCE [LARGE SCALE GENOMIC DNA]</scope>
    <source>
        <strain evidence="5">MPL-11</strain>
    </source>
</reference>
<dbReference type="InterPro" id="IPR006442">
    <property type="entry name" value="Antitoxin_Phd/YefM"/>
</dbReference>
<name>A0A1H1CIK7_9LACT</name>
<accession>A0A1H1CIK7</accession>
<keyword evidence="5" id="KW-1185">Reference proteome</keyword>
<reference evidence="3" key="2">
    <citation type="submission" date="2016-10" db="EMBL/GenBank/DDBJ databases">
        <authorList>
            <person name="de Groot N.N."/>
        </authorList>
    </citation>
    <scope>NUCLEOTIDE SEQUENCE [LARGE SCALE GENOMIC DNA]</scope>
    <source>
        <strain evidence="3">MPL-11</strain>
    </source>
</reference>
<dbReference type="InterPro" id="IPR036165">
    <property type="entry name" value="YefM-like_sf"/>
</dbReference>
<dbReference type="Gene3D" id="3.40.1620.10">
    <property type="entry name" value="YefM-like domain"/>
    <property type="match status" value="1"/>
</dbReference>
<dbReference type="PANTHER" id="PTHR33713">
    <property type="entry name" value="ANTITOXIN YAFN-RELATED"/>
    <property type="match status" value="1"/>
</dbReference>
<dbReference type="EMBL" id="FNJW01000009">
    <property type="protein sequence ID" value="SDQ64061.1"/>
    <property type="molecule type" value="Genomic_DNA"/>
</dbReference>
<dbReference type="Pfam" id="PF02604">
    <property type="entry name" value="PhdYeFM_antitox"/>
    <property type="match status" value="1"/>
</dbReference>
<gene>
    <name evidence="3" type="ORF">SAMN04487752_2756</name>
    <name evidence="4" type="ORF">SAMN04487752_2778</name>
</gene>
<proteinExistence type="inferred from homology"/>
<evidence type="ECO:0000256" key="2">
    <source>
        <dbReference type="RuleBase" id="RU362080"/>
    </source>
</evidence>
<organism evidence="3 5">
    <name type="scientific">Carnobacterium viridans</name>
    <dbReference type="NCBI Taxonomy" id="174587"/>
    <lineage>
        <taxon>Bacteria</taxon>
        <taxon>Bacillati</taxon>
        <taxon>Bacillota</taxon>
        <taxon>Bacilli</taxon>
        <taxon>Lactobacillales</taxon>
        <taxon>Carnobacteriaceae</taxon>
        <taxon>Carnobacterium</taxon>
    </lineage>
</organism>
<comment type="similarity">
    <text evidence="1 2">Belongs to the phD/YefM antitoxin family.</text>
</comment>
<dbReference type="AlphaFoldDB" id="A0A1H1CIK7"/>
<evidence type="ECO:0000313" key="3">
    <source>
        <dbReference type="EMBL" id="SDQ64061.1"/>
    </source>
</evidence>
<dbReference type="Proteomes" id="UP000199481">
    <property type="component" value="Unassembled WGS sequence"/>
</dbReference>
<dbReference type="EMBL" id="FNJW01000009">
    <property type="protein sequence ID" value="SDQ64632.1"/>
    <property type="molecule type" value="Genomic_DNA"/>
</dbReference>
<dbReference type="NCBIfam" id="TIGR01552">
    <property type="entry name" value="phd_fam"/>
    <property type="match status" value="1"/>
</dbReference>
<dbReference type="OrthoDB" id="9802003at2"/>
<evidence type="ECO:0000313" key="4">
    <source>
        <dbReference type="EMBL" id="SDQ64632.1"/>
    </source>
</evidence>
<dbReference type="InterPro" id="IPR051405">
    <property type="entry name" value="phD/YefM_antitoxin"/>
</dbReference>
<evidence type="ECO:0000313" key="5">
    <source>
        <dbReference type="Proteomes" id="UP000199481"/>
    </source>
</evidence>
<comment type="function">
    <text evidence="2">Antitoxin component of a type II toxin-antitoxin (TA) system.</text>
</comment>